<evidence type="ECO:0000256" key="3">
    <source>
        <dbReference type="ARBA" id="ARBA00022777"/>
    </source>
</evidence>
<dbReference type="Pfam" id="PF00370">
    <property type="entry name" value="FGGY_N"/>
    <property type="match status" value="1"/>
</dbReference>
<keyword evidence="7" id="KW-1185">Reference proteome</keyword>
<dbReference type="Gene3D" id="3.30.420.40">
    <property type="match status" value="2"/>
</dbReference>
<dbReference type="InterPro" id="IPR050406">
    <property type="entry name" value="FGGY_Carb_Kinase"/>
</dbReference>
<name>A0A1H9ZX65_9ACTN</name>
<dbReference type="EMBL" id="FOIE01000001">
    <property type="protein sequence ID" value="SES86372.1"/>
    <property type="molecule type" value="Genomic_DNA"/>
</dbReference>
<feature type="region of interest" description="Disordered" evidence="4">
    <location>
        <begin position="436"/>
        <end position="467"/>
    </location>
</feature>
<dbReference type="RefSeq" id="WP_091439427.1">
    <property type="nucleotide sequence ID" value="NZ_FOIE01000001.1"/>
</dbReference>
<keyword evidence="3 6" id="KW-0418">Kinase</keyword>
<dbReference type="OrthoDB" id="9782710at2"/>
<evidence type="ECO:0000313" key="7">
    <source>
        <dbReference type="Proteomes" id="UP000198507"/>
    </source>
</evidence>
<evidence type="ECO:0000256" key="4">
    <source>
        <dbReference type="SAM" id="MobiDB-lite"/>
    </source>
</evidence>
<reference evidence="7" key="1">
    <citation type="submission" date="2016-10" db="EMBL/GenBank/DDBJ databases">
        <authorList>
            <person name="Varghese N."/>
            <person name="Submissions S."/>
        </authorList>
    </citation>
    <scope>NUCLEOTIDE SEQUENCE [LARGE SCALE GENOMIC DNA]</scope>
    <source>
        <strain evidence="7">DSM 44209</strain>
    </source>
</reference>
<dbReference type="GO" id="GO:0005975">
    <property type="term" value="P:carbohydrate metabolic process"/>
    <property type="evidence" value="ECO:0007669"/>
    <property type="project" value="InterPro"/>
</dbReference>
<dbReference type="AlphaFoldDB" id="A0A1H9ZX65"/>
<dbReference type="PANTHER" id="PTHR43095">
    <property type="entry name" value="SUGAR KINASE"/>
    <property type="match status" value="1"/>
</dbReference>
<dbReference type="Proteomes" id="UP000198507">
    <property type="component" value="Unassembled WGS sequence"/>
</dbReference>
<evidence type="ECO:0000313" key="6">
    <source>
        <dbReference type="EMBL" id="SES86372.1"/>
    </source>
</evidence>
<dbReference type="CDD" id="cd07773">
    <property type="entry name" value="ASKHA_NBD_FGGY_FK"/>
    <property type="match status" value="1"/>
</dbReference>
<gene>
    <name evidence="6" type="ORF">SAMN04488546_0820</name>
</gene>
<dbReference type="InterPro" id="IPR018484">
    <property type="entry name" value="FGGY_N"/>
</dbReference>
<proteinExistence type="inferred from homology"/>
<sequence>MSATFLGIDVGSTRTKAVVLASGGSDALAAAAAATPQGEADGVPVHVPGAVRDAVVDTARRALAETGPEARARLGGIAVTSVGEEAVLLDAGARPVGDVPTWFAGVGHAPAREHAEELDRRAPITGLRHPEYTVHTLGWWARTRPAQAQAAATLTDLGSWLLSTLGPGELVMDHSHASRTGLFDAPTRSWRAEALDVVGTGHLALPRLVPSGTVVGELGADAAAALGVAPGVPLVTGGHDHFCGALAAGARSPGDLYISAGTSEAHLLVTDSLDPAATADSEVGCFVTDGLYYLHAALPSGALYLTWTRLLGLDPAAPLDALLDAEPVGSRGVRGRLAADRRLSLEDVPVDVSPATLLRALMETTAVASRDLTRDLSRTAARPVALRLLAGTPVASPAWRELRSVLGEGAAAFVDAREATALGAAHLAARAVTGELPPPLPRRAPDPEVPAARREEYARAFGGTALP</sequence>
<dbReference type="SUPFAM" id="SSF53067">
    <property type="entry name" value="Actin-like ATPase domain"/>
    <property type="match status" value="2"/>
</dbReference>
<feature type="domain" description="Carbohydrate kinase FGGY N-terminal" evidence="5">
    <location>
        <begin position="5"/>
        <end position="246"/>
    </location>
</feature>
<evidence type="ECO:0000256" key="2">
    <source>
        <dbReference type="ARBA" id="ARBA00022679"/>
    </source>
</evidence>
<evidence type="ECO:0000256" key="1">
    <source>
        <dbReference type="ARBA" id="ARBA00009156"/>
    </source>
</evidence>
<dbReference type="InterPro" id="IPR000577">
    <property type="entry name" value="Carb_kinase_FGGY"/>
</dbReference>
<accession>A0A1H9ZX65</accession>
<organism evidence="6 7">
    <name type="scientific">Geodermatophilus poikilotrophus</name>
    <dbReference type="NCBI Taxonomy" id="1333667"/>
    <lineage>
        <taxon>Bacteria</taxon>
        <taxon>Bacillati</taxon>
        <taxon>Actinomycetota</taxon>
        <taxon>Actinomycetes</taxon>
        <taxon>Geodermatophilales</taxon>
        <taxon>Geodermatophilaceae</taxon>
        <taxon>Geodermatophilus</taxon>
    </lineage>
</organism>
<dbReference type="GO" id="GO:0016301">
    <property type="term" value="F:kinase activity"/>
    <property type="evidence" value="ECO:0007669"/>
    <property type="project" value="UniProtKB-KW"/>
</dbReference>
<feature type="compositionally biased region" description="Basic and acidic residues" evidence="4">
    <location>
        <begin position="443"/>
        <end position="458"/>
    </location>
</feature>
<dbReference type="PANTHER" id="PTHR43095:SF2">
    <property type="entry name" value="GLUCONOKINASE"/>
    <property type="match status" value="1"/>
</dbReference>
<keyword evidence="2" id="KW-0808">Transferase</keyword>
<dbReference type="InterPro" id="IPR043129">
    <property type="entry name" value="ATPase_NBD"/>
</dbReference>
<protein>
    <submittedName>
        <fullName evidence="6">Xylulokinase</fullName>
    </submittedName>
</protein>
<dbReference type="PIRSF" id="PIRSF000538">
    <property type="entry name" value="GlpK"/>
    <property type="match status" value="1"/>
</dbReference>
<evidence type="ECO:0000259" key="5">
    <source>
        <dbReference type="Pfam" id="PF00370"/>
    </source>
</evidence>
<comment type="similarity">
    <text evidence="1">Belongs to the FGGY kinase family.</text>
</comment>